<dbReference type="RefSeq" id="WP_025503161.1">
    <property type="nucleotide sequence ID" value="NZ_CP046776.1"/>
</dbReference>
<feature type="transmembrane region" description="Helical" evidence="6">
    <location>
        <begin position="17"/>
        <end position="35"/>
    </location>
</feature>
<comment type="subcellular location">
    <subcellularLocation>
        <location evidence="1">Cell membrane</location>
        <topology evidence="1">Multi-pass membrane protein</topology>
    </subcellularLocation>
</comment>
<evidence type="ECO:0000313" key="7">
    <source>
        <dbReference type="EMBL" id="QOS16437.1"/>
    </source>
</evidence>
<dbReference type="PANTHER" id="PTHR30250:SF11">
    <property type="entry name" value="O-ANTIGEN TRANSPORTER-RELATED"/>
    <property type="match status" value="1"/>
</dbReference>
<dbReference type="CDD" id="cd13128">
    <property type="entry name" value="MATE_Wzx_like"/>
    <property type="match status" value="1"/>
</dbReference>
<keyword evidence="2" id="KW-1003">Cell membrane</keyword>
<feature type="transmembrane region" description="Helical" evidence="6">
    <location>
        <begin position="41"/>
        <end position="65"/>
    </location>
</feature>
<dbReference type="GO" id="GO:0005886">
    <property type="term" value="C:plasma membrane"/>
    <property type="evidence" value="ECO:0007669"/>
    <property type="project" value="UniProtKB-SubCell"/>
</dbReference>
<feature type="transmembrane region" description="Helical" evidence="6">
    <location>
        <begin position="143"/>
        <end position="161"/>
    </location>
</feature>
<evidence type="ECO:0000256" key="4">
    <source>
        <dbReference type="ARBA" id="ARBA00022989"/>
    </source>
</evidence>
<sequence>MMSTYIANGLWLISEKLVNTVGVLFITILTARYLGPEKMGVINYALAFGAIITPIAQLGSQTLLFDKTSKDNLLGRRLLISSQPMRKVVFICLFLISILSINYIVSIDNDEFLVFSFVLFSFYFLALDSYRPYFDASLKSKKNSISTQVGILLSLAFRFLLVKISAGFFYFSIPYIINHAIPYFIKKNIFKKDLNKIEISKRRKRKYKEYMMATGFPLVIANLSIVIYVKVANILLASLSNISNVAIYNAAVTLSQGWVFFPMSILTVLFAKVFNEKDQSLKDKGYSFIILLCTIISATFCLIIFLFKKEILMITYGEEYISAVLILPTLAVAGLFSLIGTVGYRVIIHHGGYKFLMKKMLIVCVFNVFLSYLTIKEFGILGAAYSILITEILSSTILNYFYSKKSLLKIHLGSVSSLSYIRTLK</sequence>
<dbReference type="InterPro" id="IPR002797">
    <property type="entry name" value="Polysacc_synth"/>
</dbReference>
<evidence type="ECO:0000256" key="6">
    <source>
        <dbReference type="SAM" id="Phobius"/>
    </source>
</evidence>
<protein>
    <recommendedName>
        <fullName evidence="8">Polysaccharide biosynthesis protein</fullName>
    </recommendedName>
</protein>
<feature type="transmembrane region" description="Helical" evidence="6">
    <location>
        <begin position="320"/>
        <end position="344"/>
    </location>
</feature>
<name>A0A7M1VN88_VIBPH</name>
<evidence type="ECO:0000256" key="2">
    <source>
        <dbReference type="ARBA" id="ARBA00022475"/>
    </source>
</evidence>
<dbReference type="PANTHER" id="PTHR30250">
    <property type="entry name" value="PST FAMILY PREDICTED COLANIC ACID TRANSPORTER"/>
    <property type="match status" value="1"/>
</dbReference>
<proteinExistence type="predicted"/>
<feature type="transmembrane region" description="Helical" evidence="6">
    <location>
        <begin position="356"/>
        <end position="375"/>
    </location>
</feature>
<evidence type="ECO:0000256" key="3">
    <source>
        <dbReference type="ARBA" id="ARBA00022692"/>
    </source>
</evidence>
<evidence type="ECO:0008006" key="8">
    <source>
        <dbReference type="Google" id="ProtNLM"/>
    </source>
</evidence>
<feature type="transmembrane region" description="Helical" evidence="6">
    <location>
        <begin position="286"/>
        <end position="308"/>
    </location>
</feature>
<feature type="transmembrane region" description="Helical" evidence="6">
    <location>
        <begin position="86"/>
        <end position="106"/>
    </location>
</feature>
<gene>
    <name evidence="7" type="ORF">VP301_00020</name>
</gene>
<keyword evidence="4 6" id="KW-1133">Transmembrane helix</keyword>
<keyword evidence="5 6" id="KW-0472">Membrane</keyword>
<dbReference type="EMBL" id="MT898051">
    <property type="protein sequence ID" value="QOS16437.1"/>
    <property type="molecule type" value="Genomic_DNA"/>
</dbReference>
<keyword evidence="3 6" id="KW-0812">Transmembrane</keyword>
<dbReference type="InterPro" id="IPR050833">
    <property type="entry name" value="Poly_Biosynth_Transport"/>
</dbReference>
<dbReference type="Pfam" id="PF01943">
    <property type="entry name" value="Polysacc_synt"/>
    <property type="match status" value="1"/>
</dbReference>
<evidence type="ECO:0000256" key="5">
    <source>
        <dbReference type="ARBA" id="ARBA00023136"/>
    </source>
</evidence>
<reference evidence="7" key="1">
    <citation type="submission" date="2020-08" db="EMBL/GenBank/DDBJ databases">
        <title>Genetic structure, function and evolution of capsule biosynthesis loci in Vibrio parahaemolyticus.</title>
        <authorList>
            <person name="Li L."/>
            <person name="Bian S."/>
        </authorList>
    </citation>
    <scope>NUCLEOTIDE SEQUENCE</scope>
    <source>
        <strain evidence="7">VP301</strain>
    </source>
</reference>
<evidence type="ECO:0000256" key="1">
    <source>
        <dbReference type="ARBA" id="ARBA00004651"/>
    </source>
</evidence>
<feature type="transmembrane region" description="Helical" evidence="6">
    <location>
        <begin position="256"/>
        <end position="274"/>
    </location>
</feature>
<dbReference type="AlphaFoldDB" id="A0A7M1VN88"/>
<accession>A0A7M1VN88</accession>
<feature type="transmembrane region" description="Helical" evidence="6">
    <location>
        <begin position="210"/>
        <end position="236"/>
    </location>
</feature>
<feature type="transmembrane region" description="Helical" evidence="6">
    <location>
        <begin position="381"/>
        <end position="402"/>
    </location>
</feature>
<feature type="transmembrane region" description="Helical" evidence="6">
    <location>
        <begin position="112"/>
        <end position="131"/>
    </location>
</feature>
<organism evidence="7">
    <name type="scientific">Vibrio parahaemolyticus</name>
    <dbReference type="NCBI Taxonomy" id="670"/>
    <lineage>
        <taxon>Bacteria</taxon>
        <taxon>Pseudomonadati</taxon>
        <taxon>Pseudomonadota</taxon>
        <taxon>Gammaproteobacteria</taxon>
        <taxon>Vibrionales</taxon>
        <taxon>Vibrionaceae</taxon>
        <taxon>Vibrio</taxon>
    </lineage>
</organism>